<dbReference type="InterPro" id="IPR005018">
    <property type="entry name" value="DOMON_domain"/>
</dbReference>
<dbReference type="SUPFAM" id="SSF49344">
    <property type="entry name" value="CBD9-like"/>
    <property type="match status" value="1"/>
</dbReference>
<dbReference type="PROSITE" id="PS50836">
    <property type="entry name" value="DOMON"/>
    <property type="match status" value="2"/>
</dbReference>
<gene>
    <name evidence="4" type="ORF">CVLEPA_LOCUS14180</name>
</gene>
<dbReference type="Pfam" id="PF01390">
    <property type="entry name" value="SEA"/>
    <property type="match status" value="1"/>
</dbReference>
<keyword evidence="1" id="KW-0472">Membrane</keyword>
<evidence type="ECO:0008006" key="6">
    <source>
        <dbReference type="Google" id="ProtNLM"/>
    </source>
</evidence>
<evidence type="ECO:0000259" key="3">
    <source>
        <dbReference type="PROSITE" id="PS50836"/>
    </source>
</evidence>
<dbReference type="SMART" id="SM00664">
    <property type="entry name" value="DoH"/>
    <property type="match status" value="2"/>
</dbReference>
<name>A0ABP0FTV9_CLALP</name>
<dbReference type="Gene3D" id="2.60.40.1210">
    <property type="entry name" value="Cellobiose dehydrogenase, cytochrome domain"/>
    <property type="match status" value="1"/>
</dbReference>
<feature type="domain" description="SEA" evidence="2">
    <location>
        <begin position="317"/>
        <end position="443"/>
    </location>
</feature>
<dbReference type="InterPro" id="IPR045266">
    <property type="entry name" value="DOH_DOMON"/>
</dbReference>
<feature type="domain" description="DOMON" evidence="3">
    <location>
        <begin position="1"/>
        <end position="83"/>
    </location>
</feature>
<proteinExistence type="predicted"/>
<dbReference type="Proteomes" id="UP001642483">
    <property type="component" value="Unassembled WGS sequence"/>
</dbReference>
<sequence length="519" mass="57993">MDCTDIIIGSVKGGLHRVQDMYTRDRSTPREDYWYAGNDDLTGSAGSQVDGYTTIVFRRRLRANHQSDHSIIDGQMTFIWAMGQGIDMYQHAPNTGLEDCTASDYRFYRHDEIKYHGTGPDRRGASSINLFDKPDAGNTGVCNSMSGEYRLPSNCISSGDDFNCDYFASWEFDQAEDNINFVLKSRQDQSRWVGLGISSDQFMPNTDVIAAWIDQSGNPVVQDRWATGRSPPPVDEINNINDVTGNYENGVMTITFSRPRNTGDSNDLPFSDGECQHLIYTSGRLDGAGNNIFKHDSTPAVSSNKICIRSCEVEAKKSTTLRGEFRFPEETFRPELKDPNSNYYKSLKDNMEKWIRETFATTSFMRNSGGEVDGVEVTGFIMGSIIVHYLVTVSVPDIGVTDDGIRREMYNSVKITLLSNGDRLLNSPMTAELKQLTIYIAPPPPQFEEWKIAVIMVGVMAFVLVIIAIISFIMKSRQRAQFSAYPMRTNSSHSAINSNVVMEADTVMLAGDEKKGGMV</sequence>
<keyword evidence="1" id="KW-0812">Transmembrane</keyword>
<comment type="caution">
    <text evidence="4">The sequence shown here is derived from an EMBL/GenBank/DDBJ whole genome shotgun (WGS) entry which is preliminary data.</text>
</comment>
<evidence type="ECO:0000313" key="5">
    <source>
        <dbReference type="Proteomes" id="UP001642483"/>
    </source>
</evidence>
<dbReference type="Pfam" id="PF03351">
    <property type="entry name" value="DOMON"/>
    <property type="match status" value="2"/>
</dbReference>
<keyword evidence="5" id="KW-1185">Reference proteome</keyword>
<dbReference type="PANTHER" id="PTHR46901:SF2">
    <property type="entry name" value="GH04942P"/>
    <property type="match status" value="1"/>
</dbReference>
<dbReference type="CDD" id="cd09631">
    <property type="entry name" value="DOMON_DOH"/>
    <property type="match status" value="2"/>
</dbReference>
<reference evidence="4 5" key="1">
    <citation type="submission" date="2024-02" db="EMBL/GenBank/DDBJ databases">
        <authorList>
            <person name="Daric V."/>
            <person name="Darras S."/>
        </authorList>
    </citation>
    <scope>NUCLEOTIDE SEQUENCE [LARGE SCALE GENOMIC DNA]</scope>
</reference>
<feature type="domain" description="DOMON" evidence="3">
    <location>
        <begin position="164"/>
        <end position="283"/>
    </location>
</feature>
<protein>
    <recommendedName>
        <fullName evidence="6">DOMON domain-containing protein</fullName>
    </recommendedName>
</protein>
<organism evidence="4 5">
    <name type="scientific">Clavelina lepadiformis</name>
    <name type="common">Light-bulb sea squirt</name>
    <name type="synonym">Ascidia lepadiformis</name>
    <dbReference type="NCBI Taxonomy" id="159417"/>
    <lineage>
        <taxon>Eukaryota</taxon>
        <taxon>Metazoa</taxon>
        <taxon>Chordata</taxon>
        <taxon>Tunicata</taxon>
        <taxon>Ascidiacea</taxon>
        <taxon>Aplousobranchia</taxon>
        <taxon>Clavelinidae</taxon>
        <taxon>Clavelina</taxon>
    </lineage>
</organism>
<dbReference type="InterPro" id="IPR036364">
    <property type="entry name" value="SEA_dom_sf"/>
</dbReference>
<keyword evidence="1" id="KW-1133">Transmembrane helix</keyword>
<dbReference type="InterPro" id="IPR000082">
    <property type="entry name" value="SEA_dom"/>
</dbReference>
<dbReference type="Gene3D" id="3.30.70.960">
    <property type="entry name" value="SEA domain"/>
    <property type="match status" value="1"/>
</dbReference>
<evidence type="ECO:0000259" key="2">
    <source>
        <dbReference type="PROSITE" id="PS50024"/>
    </source>
</evidence>
<evidence type="ECO:0000313" key="4">
    <source>
        <dbReference type="EMBL" id="CAK8683066.1"/>
    </source>
</evidence>
<evidence type="ECO:0000256" key="1">
    <source>
        <dbReference type="SAM" id="Phobius"/>
    </source>
</evidence>
<feature type="transmembrane region" description="Helical" evidence="1">
    <location>
        <begin position="452"/>
        <end position="473"/>
    </location>
</feature>
<dbReference type="EMBL" id="CAWYQH010000096">
    <property type="protein sequence ID" value="CAK8683066.1"/>
    <property type="molecule type" value="Genomic_DNA"/>
</dbReference>
<accession>A0ABP0FTV9</accession>
<dbReference type="SUPFAM" id="SSF82671">
    <property type="entry name" value="SEA domain"/>
    <property type="match status" value="1"/>
</dbReference>
<dbReference type="PROSITE" id="PS50024">
    <property type="entry name" value="SEA"/>
    <property type="match status" value="1"/>
</dbReference>
<dbReference type="PANTHER" id="PTHR46901">
    <property type="entry name" value="GH04942P"/>
    <property type="match status" value="1"/>
</dbReference>